<organism evidence="6 7">
    <name type="scientific">Luteolibacter algae</name>
    <dbReference type="NCBI Taxonomy" id="454151"/>
    <lineage>
        <taxon>Bacteria</taxon>
        <taxon>Pseudomonadati</taxon>
        <taxon>Verrucomicrobiota</taxon>
        <taxon>Verrucomicrobiia</taxon>
        <taxon>Verrucomicrobiales</taxon>
        <taxon>Verrucomicrobiaceae</taxon>
        <taxon>Luteolibacter</taxon>
    </lineage>
</organism>
<keyword evidence="7" id="KW-1185">Reference proteome</keyword>
<gene>
    <name evidence="6" type="ORF">ACFSSA_09520</name>
</gene>
<evidence type="ECO:0000313" key="7">
    <source>
        <dbReference type="Proteomes" id="UP001597375"/>
    </source>
</evidence>
<evidence type="ECO:0000259" key="5">
    <source>
        <dbReference type="PROSITE" id="PS51007"/>
    </source>
</evidence>
<keyword evidence="3 4" id="KW-0408">Iron</keyword>
<sequence length="287" mass="32688">MTRIFLLSLIPYLSFANPDPGEAAYQTNCIACHQLDFTSVGPSLVNIAKVYPKEKKAEFIQWAIKPGKKNPLLIEMPSMAHMGEENLAHIHDYLLKVTKGVKHKKGKDQFQPVPEPKRDLPYVRYAFLPESSPASFAIIYEGETSACWDTEACRLRYLWKSGQTRLVTHRDVYDLPAPPFHIETSPVFWSFAAGKRPRYHGFNLIQRQPEFHYQIADVEIRELVIWKPASKTLLRRFKITNPPASFQIHLAKQGAGTFSTDKGTLDSSTLSLHAEQAREFTITLSFP</sequence>
<name>A0ABW5D912_9BACT</name>
<dbReference type="Pfam" id="PF13442">
    <property type="entry name" value="Cytochrome_CBB3"/>
    <property type="match status" value="1"/>
</dbReference>
<evidence type="ECO:0000256" key="2">
    <source>
        <dbReference type="ARBA" id="ARBA00022723"/>
    </source>
</evidence>
<dbReference type="Gene3D" id="1.10.760.10">
    <property type="entry name" value="Cytochrome c-like domain"/>
    <property type="match status" value="1"/>
</dbReference>
<comment type="caution">
    <text evidence="6">The sequence shown here is derived from an EMBL/GenBank/DDBJ whole genome shotgun (WGS) entry which is preliminary data.</text>
</comment>
<evidence type="ECO:0000256" key="3">
    <source>
        <dbReference type="ARBA" id="ARBA00023004"/>
    </source>
</evidence>
<evidence type="ECO:0000313" key="6">
    <source>
        <dbReference type="EMBL" id="MFD2256914.1"/>
    </source>
</evidence>
<evidence type="ECO:0000256" key="1">
    <source>
        <dbReference type="ARBA" id="ARBA00022617"/>
    </source>
</evidence>
<dbReference type="Proteomes" id="UP001597375">
    <property type="component" value="Unassembled WGS sequence"/>
</dbReference>
<accession>A0ABW5D912</accession>
<protein>
    <submittedName>
        <fullName evidence="6">C-type cytochrome</fullName>
    </submittedName>
</protein>
<keyword evidence="2 4" id="KW-0479">Metal-binding</keyword>
<dbReference type="EMBL" id="JBHUIT010000017">
    <property type="protein sequence ID" value="MFD2256914.1"/>
    <property type="molecule type" value="Genomic_DNA"/>
</dbReference>
<dbReference type="InterPro" id="IPR009056">
    <property type="entry name" value="Cyt_c-like_dom"/>
</dbReference>
<dbReference type="RefSeq" id="WP_386820202.1">
    <property type="nucleotide sequence ID" value="NZ_JBHUIT010000017.1"/>
</dbReference>
<dbReference type="InterPro" id="IPR036909">
    <property type="entry name" value="Cyt_c-like_dom_sf"/>
</dbReference>
<dbReference type="PROSITE" id="PS51007">
    <property type="entry name" value="CYTC"/>
    <property type="match status" value="1"/>
</dbReference>
<keyword evidence="1 4" id="KW-0349">Heme</keyword>
<dbReference type="SUPFAM" id="SSF46626">
    <property type="entry name" value="Cytochrome c"/>
    <property type="match status" value="1"/>
</dbReference>
<proteinExistence type="predicted"/>
<reference evidence="7" key="1">
    <citation type="journal article" date="2019" name="Int. J. Syst. Evol. Microbiol.">
        <title>The Global Catalogue of Microorganisms (GCM) 10K type strain sequencing project: providing services to taxonomists for standard genome sequencing and annotation.</title>
        <authorList>
            <consortium name="The Broad Institute Genomics Platform"/>
            <consortium name="The Broad Institute Genome Sequencing Center for Infectious Disease"/>
            <person name="Wu L."/>
            <person name="Ma J."/>
        </authorList>
    </citation>
    <scope>NUCLEOTIDE SEQUENCE [LARGE SCALE GENOMIC DNA]</scope>
    <source>
        <strain evidence="7">CGMCC 4.7106</strain>
    </source>
</reference>
<evidence type="ECO:0000256" key="4">
    <source>
        <dbReference type="PROSITE-ProRule" id="PRU00433"/>
    </source>
</evidence>
<feature type="domain" description="Cytochrome c" evidence="5">
    <location>
        <begin position="16"/>
        <end position="98"/>
    </location>
</feature>